<accession>A0A5R9GA16</accession>
<keyword evidence="4" id="KW-1185">Reference proteome</keyword>
<dbReference type="EMBL" id="VCIW01000002">
    <property type="protein sequence ID" value="TLS53292.1"/>
    <property type="molecule type" value="Genomic_DNA"/>
</dbReference>
<gene>
    <name evidence="3" type="ORF">FE782_03175</name>
</gene>
<feature type="domain" description="Cell wall-active antibiotics response LiaF-like C-terminal" evidence="2">
    <location>
        <begin position="115"/>
        <end position="227"/>
    </location>
</feature>
<evidence type="ECO:0000256" key="1">
    <source>
        <dbReference type="SAM" id="Phobius"/>
    </source>
</evidence>
<dbReference type="Proteomes" id="UP000309676">
    <property type="component" value="Unassembled WGS sequence"/>
</dbReference>
<dbReference type="Pfam" id="PF09922">
    <property type="entry name" value="LiaF-like_C"/>
    <property type="match status" value="1"/>
</dbReference>
<keyword evidence="1" id="KW-0812">Transmembrane</keyword>
<sequence length="230" mass="25075">MEHGKRNTAFLFIGAGLYLVIGHLFDFVTAGALVLGFFGFAIVRAASDEERKDLSGYLLLGVAALVLLANHLAFLVIVAIVLGLWYYRQSKRKPGEAPAASPNPFDTSFVKQHIVANIRWGRGEPWTVRSAQLSVAIAEIQIDMTNAIFEEPVVDLHLQGVIGDIDIVVPEDVGLTVDAQVAIGEIHVAGERGAGIMNRLVWRSPNFDVAEHRVQLHISYAVADVDVKVL</sequence>
<feature type="transmembrane region" description="Helical" evidence="1">
    <location>
        <begin position="9"/>
        <end position="42"/>
    </location>
</feature>
<proteinExistence type="predicted"/>
<feature type="transmembrane region" description="Helical" evidence="1">
    <location>
        <begin position="54"/>
        <end position="87"/>
    </location>
</feature>
<name>A0A5R9GA16_9BACL</name>
<dbReference type="OrthoDB" id="2660937at2"/>
<dbReference type="NCBIfam" id="NF040535">
    <property type="entry name" value="LiaF_C_term"/>
    <property type="match status" value="1"/>
</dbReference>
<dbReference type="InterPro" id="IPR024425">
    <property type="entry name" value="LiaF-like_C"/>
</dbReference>
<protein>
    <recommendedName>
        <fullName evidence="2">Cell wall-active antibiotics response LiaF-like C-terminal domain-containing protein</fullName>
    </recommendedName>
</protein>
<reference evidence="3 4" key="1">
    <citation type="submission" date="2019-05" db="EMBL/GenBank/DDBJ databases">
        <authorList>
            <person name="Narsing Rao M.P."/>
            <person name="Li W.J."/>
        </authorList>
    </citation>
    <scope>NUCLEOTIDE SEQUENCE [LARGE SCALE GENOMIC DNA]</scope>
    <source>
        <strain evidence="3 4">SYSU_K30003</strain>
    </source>
</reference>
<comment type="caution">
    <text evidence="3">The sequence shown here is derived from an EMBL/GenBank/DDBJ whole genome shotgun (WGS) entry which is preliminary data.</text>
</comment>
<evidence type="ECO:0000313" key="3">
    <source>
        <dbReference type="EMBL" id="TLS53292.1"/>
    </source>
</evidence>
<dbReference type="RefSeq" id="WP_138192449.1">
    <property type="nucleotide sequence ID" value="NZ_VCIW01000002.1"/>
</dbReference>
<dbReference type="InterPro" id="IPR047793">
    <property type="entry name" value="LiaF_C"/>
</dbReference>
<keyword evidence="1" id="KW-1133">Transmembrane helix</keyword>
<organism evidence="3 4">
    <name type="scientific">Paenibacillus antri</name>
    <dbReference type="NCBI Taxonomy" id="2582848"/>
    <lineage>
        <taxon>Bacteria</taxon>
        <taxon>Bacillati</taxon>
        <taxon>Bacillota</taxon>
        <taxon>Bacilli</taxon>
        <taxon>Bacillales</taxon>
        <taxon>Paenibacillaceae</taxon>
        <taxon>Paenibacillus</taxon>
    </lineage>
</organism>
<evidence type="ECO:0000259" key="2">
    <source>
        <dbReference type="Pfam" id="PF09922"/>
    </source>
</evidence>
<evidence type="ECO:0000313" key="4">
    <source>
        <dbReference type="Proteomes" id="UP000309676"/>
    </source>
</evidence>
<dbReference type="AlphaFoldDB" id="A0A5R9GA16"/>
<keyword evidence="1" id="KW-0472">Membrane</keyword>